<dbReference type="EMBL" id="BTRK01000003">
    <property type="protein sequence ID" value="GMR42424.1"/>
    <property type="molecule type" value="Genomic_DNA"/>
</dbReference>
<evidence type="ECO:0000256" key="7">
    <source>
        <dbReference type="ARBA" id="ARBA00047984"/>
    </source>
</evidence>
<dbReference type="PANTHER" id="PTHR18934:SF99">
    <property type="entry name" value="ATP-DEPENDENT RNA HELICASE DHX37-RELATED"/>
    <property type="match status" value="1"/>
</dbReference>
<dbReference type="Proteomes" id="UP001328107">
    <property type="component" value="Unassembled WGS sequence"/>
</dbReference>
<dbReference type="InterPro" id="IPR007502">
    <property type="entry name" value="Helicase-assoc_dom"/>
</dbReference>
<feature type="region of interest" description="Disordered" evidence="8">
    <location>
        <begin position="146"/>
        <end position="248"/>
    </location>
</feature>
<keyword evidence="12" id="KW-1185">Reference proteome</keyword>
<feature type="non-terminal residue" evidence="11">
    <location>
        <position position="1"/>
    </location>
</feature>
<proteinExistence type="inferred from homology"/>
<dbReference type="InterPro" id="IPR011545">
    <property type="entry name" value="DEAD/DEAH_box_helicase_dom"/>
</dbReference>
<dbReference type="GO" id="GO:0003723">
    <property type="term" value="F:RNA binding"/>
    <property type="evidence" value="ECO:0007669"/>
    <property type="project" value="TreeGrafter"/>
</dbReference>
<dbReference type="Pfam" id="PF21010">
    <property type="entry name" value="HA2_C"/>
    <property type="match status" value="1"/>
</dbReference>
<comment type="catalytic activity">
    <reaction evidence="7">
        <text>ATP + H2O = ADP + phosphate + H(+)</text>
        <dbReference type="Rhea" id="RHEA:13065"/>
        <dbReference type="ChEBI" id="CHEBI:15377"/>
        <dbReference type="ChEBI" id="CHEBI:15378"/>
        <dbReference type="ChEBI" id="CHEBI:30616"/>
        <dbReference type="ChEBI" id="CHEBI:43474"/>
        <dbReference type="ChEBI" id="CHEBI:456216"/>
        <dbReference type="EC" id="3.6.4.13"/>
    </reaction>
</comment>
<feature type="region of interest" description="Disordered" evidence="8">
    <location>
        <begin position="1"/>
        <end position="24"/>
    </location>
</feature>
<dbReference type="PROSITE" id="PS00690">
    <property type="entry name" value="DEAH_ATP_HELICASE"/>
    <property type="match status" value="1"/>
</dbReference>
<protein>
    <recommendedName>
        <fullName evidence="2">RNA helicase</fullName>
        <ecNumber evidence="2">3.6.4.13</ecNumber>
    </recommendedName>
</protein>
<keyword evidence="6" id="KW-0067">ATP-binding</keyword>
<dbReference type="InterPro" id="IPR001650">
    <property type="entry name" value="Helicase_C-like"/>
</dbReference>
<dbReference type="GO" id="GO:0016787">
    <property type="term" value="F:hydrolase activity"/>
    <property type="evidence" value="ECO:0007669"/>
    <property type="project" value="UniProtKB-KW"/>
</dbReference>
<dbReference type="EC" id="3.6.4.13" evidence="2"/>
<dbReference type="SUPFAM" id="SSF52540">
    <property type="entry name" value="P-loop containing nucleoside triphosphate hydrolases"/>
    <property type="match status" value="1"/>
</dbReference>
<dbReference type="InterPro" id="IPR011709">
    <property type="entry name" value="DEAD-box_helicase_OB_fold"/>
</dbReference>
<dbReference type="GO" id="GO:0005730">
    <property type="term" value="C:nucleolus"/>
    <property type="evidence" value="ECO:0007669"/>
    <property type="project" value="TreeGrafter"/>
</dbReference>
<evidence type="ECO:0000256" key="3">
    <source>
        <dbReference type="ARBA" id="ARBA00022741"/>
    </source>
</evidence>
<evidence type="ECO:0000259" key="9">
    <source>
        <dbReference type="PROSITE" id="PS51192"/>
    </source>
</evidence>
<feature type="compositionally biased region" description="Basic and acidic residues" evidence="8">
    <location>
        <begin position="54"/>
        <end position="76"/>
    </location>
</feature>
<evidence type="ECO:0000256" key="8">
    <source>
        <dbReference type="SAM" id="MobiDB-lite"/>
    </source>
</evidence>
<accession>A0AAN5CG58</accession>
<evidence type="ECO:0000256" key="1">
    <source>
        <dbReference type="ARBA" id="ARBA00008792"/>
    </source>
</evidence>
<evidence type="ECO:0000256" key="5">
    <source>
        <dbReference type="ARBA" id="ARBA00022806"/>
    </source>
</evidence>
<dbReference type="InterPro" id="IPR002464">
    <property type="entry name" value="DNA/RNA_helicase_DEAH_CS"/>
</dbReference>
<dbReference type="GO" id="GO:0005524">
    <property type="term" value="F:ATP binding"/>
    <property type="evidence" value="ECO:0007669"/>
    <property type="project" value="UniProtKB-KW"/>
</dbReference>
<feature type="compositionally biased region" description="Basic and acidic residues" evidence="8">
    <location>
        <begin position="206"/>
        <end position="231"/>
    </location>
</feature>
<feature type="compositionally biased region" description="Acidic residues" evidence="8">
    <location>
        <begin position="168"/>
        <end position="191"/>
    </location>
</feature>
<dbReference type="PROSITE" id="PS51194">
    <property type="entry name" value="HELICASE_CTER"/>
    <property type="match status" value="1"/>
</dbReference>
<organism evidence="11 12">
    <name type="scientific">Pristionchus mayeri</name>
    <dbReference type="NCBI Taxonomy" id="1317129"/>
    <lineage>
        <taxon>Eukaryota</taxon>
        <taxon>Metazoa</taxon>
        <taxon>Ecdysozoa</taxon>
        <taxon>Nematoda</taxon>
        <taxon>Chromadorea</taxon>
        <taxon>Rhabditida</taxon>
        <taxon>Rhabditina</taxon>
        <taxon>Diplogasteromorpha</taxon>
        <taxon>Diplogasteroidea</taxon>
        <taxon>Neodiplogasteridae</taxon>
        <taxon>Pristionchus</taxon>
    </lineage>
</organism>
<dbReference type="FunFam" id="3.40.50.300:FF:000637">
    <property type="entry name" value="ATP-dependent RNA helicase DHX37/DHR1"/>
    <property type="match status" value="1"/>
</dbReference>
<dbReference type="PROSITE" id="PS51192">
    <property type="entry name" value="HELICASE_ATP_BIND_1"/>
    <property type="match status" value="1"/>
</dbReference>
<keyword evidence="4" id="KW-0378">Hydrolase</keyword>
<evidence type="ECO:0000256" key="6">
    <source>
        <dbReference type="ARBA" id="ARBA00022840"/>
    </source>
</evidence>
<keyword evidence="5" id="KW-0347">Helicase</keyword>
<name>A0AAN5CG58_9BILA</name>
<evidence type="ECO:0000259" key="10">
    <source>
        <dbReference type="PROSITE" id="PS51194"/>
    </source>
</evidence>
<dbReference type="SMART" id="SM00487">
    <property type="entry name" value="DEXDc"/>
    <property type="match status" value="1"/>
</dbReference>
<evidence type="ECO:0000256" key="2">
    <source>
        <dbReference type="ARBA" id="ARBA00012552"/>
    </source>
</evidence>
<comment type="caution">
    <text evidence="11">The sequence shown here is derived from an EMBL/GenBank/DDBJ whole genome shotgun (WGS) entry which is preliminary data.</text>
</comment>
<sequence length="1173" mass="132582">FRLAMSSKKPKRKSGVDKNSTSKAPIIEVDDEYGAWTGSNALIIEPAAKKLKTEKKSVEKPPERKNLVKEKREAKVSKTKLKKLKQIAEKKKKKETQEDLLAQLSQYRLDDKKLEVLASTAHRQDKVKKSRVTEEVDASVVQRPHKVKLRHTLHNKAAVQENYYETDSGSDEEEEEEEGEEETTEAHEEEDEVRKEYEGEAEEEKEEVKEEKEIEKTEEASKVTEYKRIDRPEDEDPDIQIPHVPAPTVSSGWKRIPVIVNREEKIQESRQNLPIFGEEQTIVEAINENVSVIVCGETGSGKTTQIPQMLYEAGYCTEGKLIGVTEPRRVAAVSMARRVGEELGDTQAVSYQIRYEGTKNEKTKILFMTDGVLMKEMSTDISLSKYSVIVIDEAHERSLYSDVLIGLLSRVAPMRAKTQIPLKLVIMSATLRLDDFLRRRLFPAGPPRVLKAEARQFPVTIHFDRKTPQDFMVAAFRKACRIHETLPEGGILIFVPGQKDVQLLMKKLQERYPVKYEEMRDGEKVVRGGKKWMKKKEEEAATATLEELARRGSGPSRREEKEEEEEETGRDGEEEGADAWDGDESEEEEGEGEEEATPLAPPPPNCQPLFCLPLYSLLSSAEQRRVFDDPPEGTRLCVIATNVAETSLTIPGVKYVLDSGYEKRRLFDPVTGVSQFVVARVSQASADQRAGRAGRTGPGHAYRLYSSAVFSEFSKFSRPEIMDKPADQLVLQLKSMNIIKVVNFPFPSTPPCDSLEAAEKRLVLMGALDVGKNAKTGELQSRISPLGKTLITFPLSPSYAKILALAHQQNLLPFAIQLVSVLSVREPLVAVSSLRGNNDEETKGMMTTVLRQRRVWVGKGPSRRLGDLLVLMRAVTESEKVQLDPVACAKMGIRAKAMHEVRKLRVQLTNVVNTSFSSQADAVCDQHLRPPNDREADLLRQMVCCGLADRIARRVDRSMVGGNEEIPKGAYQIQTLEDYVFIDVSSMLYKEEPDWVVFQEIVQINERKCMQSVSAVEGEWLLRLAEPFCHYGEAEKDEEPTFDSEQDAVVESVSVSFGPHRWPLPKTRRPIPMNILMYKHFARLLLAGEIVSSLGEWTSSLLAPPSTMLKSWAKLQKRTDLLLNALVEKDVHSRSRLMEIWETDKSYLLDEYSAWLPEKMHDTVQVAWPPEEK</sequence>
<feature type="domain" description="Helicase ATP-binding" evidence="9">
    <location>
        <begin position="283"/>
        <end position="449"/>
    </location>
</feature>
<dbReference type="Gene3D" id="1.20.120.1080">
    <property type="match status" value="1"/>
</dbReference>
<dbReference type="CDD" id="cd18791">
    <property type="entry name" value="SF2_C_RHA"/>
    <property type="match status" value="1"/>
</dbReference>
<evidence type="ECO:0000313" key="11">
    <source>
        <dbReference type="EMBL" id="GMR42424.1"/>
    </source>
</evidence>
<keyword evidence="3" id="KW-0547">Nucleotide-binding</keyword>
<gene>
    <name evidence="11" type="ORF">PMAYCL1PPCAC_12619</name>
</gene>
<feature type="domain" description="Helicase C-terminal" evidence="10">
    <location>
        <begin position="478"/>
        <end position="737"/>
    </location>
</feature>
<dbReference type="InterPro" id="IPR014001">
    <property type="entry name" value="Helicase_ATP-bd"/>
</dbReference>
<dbReference type="InterPro" id="IPR056371">
    <property type="entry name" value="DHX37-like_C"/>
</dbReference>
<feature type="region of interest" description="Disordered" evidence="8">
    <location>
        <begin position="527"/>
        <end position="605"/>
    </location>
</feature>
<evidence type="ECO:0000313" key="12">
    <source>
        <dbReference type="Proteomes" id="UP001328107"/>
    </source>
</evidence>
<dbReference type="Pfam" id="PF00271">
    <property type="entry name" value="Helicase_C"/>
    <property type="match status" value="1"/>
</dbReference>
<feature type="compositionally biased region" description="Low complexity" evidence="8">
    <location>
        <begin position="541"/>
        <end position="555"/>
    </location>
</feature>
<dbReference type="Pfam" id="PF07717">
    <property type="entry name" value="OB_NTP_bind"/>
    <property type="match status" value="1"/>
</dbReference>
<dbReference type="PANTHER" id="PTHR18934">
    <property type="entry name" value="ATP-DEPENDENT RNA HELICASE"/>
    <property type="match status" value="1"/>
</dbReference>
<dbReference type="InterPro" id="IPR003593">
    <property type="entry name" value="AAA+_ATPase"/>
</dbReference>
<dbReference type="AlphaFoldDB" id="A0AAN5CG58"/>
<dbReference type="SMART" id="SM00847">
    <property type="entry name" value="HA2"/>
    <property type="match status" value="1"/>
</dbReference>
<dbReference type="SMART" id="SM00490">
    <property type="entry name" value="HELICc"/>
    <property type="match status" value="1"/>
</dbReference>
<dbReference type="SMART" id="SM00382">
    <property type="entry name" value="AAA"/>
    <property type="match status" value="1"/>
</dbReference>
<dbReference type="GO" id="GO:0003724">
    <property type="term" value="F:RNA helicase activity"/>
    <property type="evidence" value="ECO:0007669"/>
    <property type="project" value="UniProtKB-EC"/>
</dbReference>
<feature type="region of interest" description="Disordered" evidence="8">
    <location>
        <begin position="52"/>
        <end position="79"/>
    </location>
</feature>
<dbReference type="Pfam" id="PF23362">
    <property type="entry name" value="DHX37_C"/>
    <property type="match status" value="1"/>
</dbReference>
<comment type="similarity">
    <text evidence="1">Belongs to the DEAD box helicase family. DEAH subfamily.</text>
</comment>
<dbReference type="GO" id="GO:0000462">
    <property type="term" value="P:maturation of SSU-rRNA from tricistronic rRNA transcript (SSU-rRNA, 5.8S rRNA, LSU-rRNA)"/>
    <property type="evidence" value="ECO:0007669"/>
    <property type="project" value="TreeGrafter"/>
</dbReference>
<reference evidence="12" key="1">
    <citation type="submission" date="2022-10" db="EMBL/GenBank/DDBJ databases">
        <title>Genome assembly of Pristionchus species.</title>
        <authorList>
            <person name="Yoshida K."/>
            <person name="Sommer R.J."/>
        </authorList>
    </citation>
    <scope>NUCLEOTIDE SEQUENCE [LARGE SCALE GENOMIC DNA]</scope>
    <source>
        <strain evidence="12">RS5460</strain>
    </source>
</reference>
<dbReference type="InterPro" id="IPR027417">
    <property type="entry name" value="P-loop_NTPase"/>
</dbReference>
<dbReference type="Gene3D" id="3.40.50.300">
    <property type="entry name" value="P-loop containing nucleotide triphosphate hydrolases"/>
    <property type="match status" value="2"/>
</dbReference>
<dbReference type="Pfam" id="PF00270">
    <property type="entry name" value="DEAD"/>
    <property type="match status" value="1"/>
</dbReference>
<evidence type="ECO:0000256" key="4">
    <source>
        <dbReference type="ARBA" id="ARBA00022801"/>
    </source>
</evidence>
<feature type="compositionally biased region" description="Acidic residues" evidence="8">
    <location>
        <begin position="561"/>
        <end position="596"/>
    </location>
</feature>